<dbReference type="GO" id="GO:0046872">
    <property type="term" value="F:metal ion binding"/>
    <property type="evidence" value="ECO:0007669"/>
    <property type="project" value="InterPro"/>
</dbReference>
<keyword evidence="3" id="KW-0813">Transport</keyword>
<comment type="caution">
    <text evidence="8">The sequence shown here is derived from an EMBL/GenBank/DDBJ whole genome shotgun (WGS) entry which is preliminary data.</text>
</comment>
<sequence>MSRTLLFGTVSAIGIATSAAADVPKVATDIAPVHSLVAMVMGDLGSPDLLVQPGASPHGYSMRPSEAQALEAANLVFWIGEGLEPWLEGPLEALASDAQVVELIGVEGVTELEVREGATFEKHSHDDDEHHDDEDHAEEHGHDDHDDRREETHAEAHEDHDDHDHDDHAHEEAHEEDHHHNGGHDPHAWLDPENARVWLGVIAAELSELDPENAETYSANAAAGQQLIDASINDVMASLQPVRGKAFVVFHDAYQYFENRFDFPAAGSIRVGDSSDPSPARIQEIHDKVQELGITCAFSEPQFNASMIDTVFRGSEATVGVLDPLGADLEPGADLYPQLIRNLGSNLAECLGAS</sequence>
<reference evidence="8 9" key="1">
    <citation type="submission" date="2006-06" db="EMBL/GenBank/DDBJ databases">
        <authorList>
            <person name="Moran M.A."/>
            <person name="Ferriera S."/>
            <person name="Johnson J."/>
            <person name="Kravitz S."/>
            <person name="Beeson K."/>
            <person name="Sutton G."/>
            <person name="Rogers Y.-H."/>
            <person name="Friedman R."/>
            <person name="Frazier M."/>
            <person name="Venter J.C."/>
        </authorList>
    </citation>
    <scope>NUCLEOTIDE SEQUENCE [LARGE SCALE GENOMIC DNA]</scope>
    <source>
        <strain evidence="8 9">E-37</strain>
    </source>
</reference>
<keyword evidence="5" id="KW-0406">Ion transport</keyword>
<name>A3K4R3_SAGS3</name>
<dbReference type="Pfam" id="PF01297">
    <property type="entry name" value="ZnuA"/>
    <property type="match status" value="1"/>
</dbReference>
<dbReference type="RefSeq" id="WP_005859750.1">
    <property type="nucleotide sequence ID" value="NZ_AAYA01000007.1"/>
</dbReference>
<evidence type="ECO:0000256" key="3">
    <source>
        <dbReference type="ARBA" id="ARBA00022448"/>
    </source>
</evidence>
<evidence type="ECO:0000313" key="8">
    <source>
        <dbReference type="EMBL" id="EBA07962.1"/>
    </source>
</evidence>
<evidence type="ECO:0000256" key="4">
    <source>
        <dbReference type="ARBA" id="ARBA00022729"/>
    </source>
</evidence>
<dbReference type="AlphaFoldDB" id="A3K4R3"/>
<dbReference type="SUPFAM" id="SSF53807">
    <property type="entry name" value="Helical backbone' metal receptor"/>
    <property type="match status" value="1"/>
</dbReference>
<evidence type="ECO:0000313" key="9">
    <source>
        <dbReference type="Proteomes" id="UP000005713"/>
    </source>
</evidence>
<dbReference type="Proteomes" id="UP000005713">
    <property type="component" value="Unassembled WGS sequence"/>
</dbReference>
<evidence type="ECO:0000256" key="2">
    <source>
        <dbReference type="ARBA" id="ARBA00015915"/>
    </source>
</evidence>
<evidence type="ECO:0000256" key="6">
    <source>
        <dbReference type="SAM" id="MobiDB-lite"/>
    </source>
</evidence>
<feature type="signal peptide" evidence="7">
    <location>
        <begin position="1"/>
        <end position="21"/>
    </location>
</feature>
<dbReference type="eggNOG" id="COG4531">
    <property type="taxonomic scope" value="Bacteria"/>
</dbReference>
<keyword evidence="5" id="KW-0864">Zinc transport</keyword>
<dbReference type="GO" id="GO:0006829">
    <property type="term" value="P:zinc ion transport"/>
    <property type="evidence" value="ECO:0007669"/>
    <property type="project" value="UniProtKB-KW"/>
</dbReference>
<keyword evidence="5" id="KW-0862">Zinc</keyword>
<dbReference type="EMBL" id="AAYA01000007">
    <property type="protein sequence ID" value="EBA07962.1"/>
    <property type="molecule type" value="Genomic_DNA"/>
</dbReference>
<protein>
    <recommendedName>
        <fullName evidence="2">High-affinity zinc uptake system protein ZnuA</fullName>
    </recommendedName>
</protein>
<evidence type="ECO:0000256" key="7">
    <source>
        <dbReference type="SAM" id="SignalP"/>
    </source>
</evidence>
<keyword evidence="9" id="KW-1185">Reference proteome</keyword>
<evidence type="ECO:0000256" key="5">
    <source>
        <dbReference type="ARBA" id="ARBA00022906"/>
    </source>
</evidence>
<dbReference type="Gene3D" id="3.40.50.1980">
    <property type="entry name" value="Nitrogenase molybdenum iron protein domain"/>
    <property type="match status" value="3"/>
</dbReference>
<proteinExistence type="inferred from homology"/>
<accession>A3K4R3</accession>
<dbReference type="InterPro" id="IPR006127">
    <property type="entry name" value="ZnuA-like"/>
</dbReference>
<dbReference type="PANTHER" id="PTHR42953">
    <property type="entry name" value="HIGH-AFFINITY ZINC UPTAKE SYSTEM PROTEIN ZNUA-RELATED"/>
    <property type="match status" value="1"/>
</dbReference>
<dbReference type="InterPro" id="IPR050492">
    <property type="entry name" value="Bact_metal-bind_prot9"/>
</dbReference>
<dbReference type="OrthoDB" id="7346865at2"/>
<dbReference type="PANTHER" id="PTHR42953:SF3">
    <property type="entry name" value="HIGH-AFFINITY ZINC UPTAKE SYSTEM PROTEIN ZNUA"/>
    <property type="match status" value="1"/>
</dbReference>
<feature type="chain" id="PRO_5002654877" description="High-affinity zinc uptake system protein ZnuA" evidence="7">
    <location>
        <begin position="22"/>
        <end position="354"/>
    </location>
</feature>
<evidence type="ECO:0000256" key="1">
    <source>
        <dbReference type="ARBA" id="ARBA00011028"/>
    </source>
</evidence>
<gene>
    <name evidence="8" type="ORF">SSE37_01875</name>
</gene>
<keyword evidence="4 7" id="KW-0732">Signal</keyword>
<organism evidence="8 9">
    <name type="scientific">Sagittula stellata (strain ATCC 700073 / DSM 11524 / E-37)</name>
    <dbReference type="NCBI Taxonomy" id="388399"/>
    <lineage>
        <taxon>Bacteria</taxon>
        <taxon>Pseudomonadati</taxon>
        <taxon>Pseudomonadota</taxon>
        <taxon>Alphaproteobacteria</taxon>
        <taxon>Rhodobacterales</taxon>
        <taxon>Roseobacteraceae</taxon>
        <taxon>Sagittula</taxon>
    </lineage>
</organism>
<feature type="region of interest" description="Disordered" evidence="6">
    <location>
        <begin position="120"/>
        <end position="189"/>
    </location>
</feature>
<comment type="similarity">
    <text evidence="1">Belongs to the bacterial solute-binding protein 9 family.</text>
</comment>